<dbReference type="RefSeq" id="XP_009649805.1">
    <property type="nucleotide sequence ID" value="XM_009651510.1"/>
</dbReference>
<evidence type="ECO:0000313" key="2">
    <source>
        <dbReference type="Proteomes" id="UP000001611"/>
    </source>
</evidence>
<keyword evidence="2" id="KW-1185">Reference proteome</keyword>
<name>G2WRF0_VERDV</name>
<dbReference type="EMBL" id="DS572695">
    <property type="protein sequence ID" value="EGY13451.1"/>
    <property type="molecule type" value="Genomic_DNA"/>
</dbReference>
<dbReference type="Proteomes" id="UP000001611">
    <property type="component" value="Chromosome 2"/>
</dbReference>
<organism evidence="1 2">
    <name type="scientific">Verticillium dahliae (strain VdLs.17 / ATCC MYA-4575 / FGSC 10137)</name>
    <name type="common">Verticillium wilt</name>
    <dbReference type="NCBI Taxonomy" id="498257"/>
    <lineage>
        <taxon>Eukaryota</taxon>
        <taxon>Fungi</taxon>
        <taxon>Dikarya</taxon>
        <taxon>Ascomycota</taxon>
        <taxon>Pezizomycotina</taxon>
        <taxon>Sordariomycetes</taxon>
        <taxon>Hypocreomycetidae</taxon>
        <taxon>Glomerellales</taxon>
        <taxon>Plectosphaerellaceae</taxon>
        <taxon>Verticillium</taxon>
    </lineage>
</organism>
<accession>G2WRF0</accession>
<sequence>MAAIPEKSRTSGGGWGGAAFRRARQTNSLREMHEAFCIGQGGHGYFDRRKTTSPLVYEKERR</sequence>
<evidence type="ECO:0000313" key="1">
    <source>
        <dbReference type="EMBL" id="EGY13451.1"/>
    </source>
</evidence>
<dbReference type="KEGG" id="vda:VDAG_00133"/>
<dbReference type="HOGENOM" id="CLU_2905873_0_0_1"/>
<reference evidence="1 2" key="1">
    <citation type="submission" date="2008-03" db="EMBL/GenBank/DDBJ databases">
        <title>The Genome Sequence of Verticillium dahliae VdLs.17.</title>
        <authorList>
            <consortium name="The Broad Institute Genome Sequencing Platform"/>
            <person name="Ma L.-J.J."/>
            <person name="Klosterman S.J."/>
            <person name="Subbarao K."/>
            <person name="Dobinson K."/>
            <person name="Veronese P."/>
            <person name="Kang S."/>
            <person name="Gold S.E."/>
            <person name="Young S."/>
            <person name="Jaffe D."/>
            <person name="Gnerre S."/>
            <person name="Berlin A."/>
            <person name="Heiman D."/>
            <person name="Hepburn T."/>
            <person name="Sykes S."/>
            <person name="Alvarado L."/>
            <person name="Kodira C.D."/>
            <person name="Lander E."/>
            <person name="Galagan J."/>
            <person name="Nusbaum C."/>
            <person name="Birren B."/>
        </authorList>
    </citation>
    <scope>NUCLEOTIDE SEQUENCE [LARGE SCALE GENOMIC DNA]</scope>
    <source>
        <strain evidence="2">VdLs.17 / ATCC MYA-4575 / FGSC 10137</strain>
    </source>
</reference>
<dbReference type="GeneID" id="20701596"/>
<proteinExistence type="predicted"/>
<dbReference type="InParanoid" id="G2WRF0"/>
<protein>
    <submittedName>
        <fullName evidence="1">Uncharacterized protein</fullName>
    </submittedName>
</protein>
<gene>
    <name evidence="1" type="ORF">VDAG_00133</name>
</gene>
<dbReference type="AlphaFoldDB" id="G2WRF0"/>